<sequence length="464" mass="49982">MKRVGKPVFFVVAVLIVAFLCTSLLGISTTYGDRTDVYIKGGSDIRWGIDIRGGVEVTFTPPEDVDATETQMRAAEAVIQQRLITLNITDSEVYTDYSRDRIIVRFPWKEDEADFDPQAAIAELGETARLTFREGNETDAEGKPTGVTAENIILEGDDVTEAGAYYDPENQTYGVSLTLSESGTQKFSDATTRLAEENGIISIWMDDTMISYPNVNDPITDGQASITGNFTAEEAQDLADKINSGALPFALETANYSTIDPSLGTGARDIMIMAGAVAFLLVSVFMICMYRLPGVVAVIALMGQLALSVAAVSGYLPFIPSFTLTLPGIAGIILAIGMGVDANVITSERIREEVRSGKSIDGAIELGYQRAFSAILDGNMTVVIVAIILMGAFGPPSSLFAKLLSPIFFLFGSTLAGTVYSFGYTLLVGVIGNFIFGILSSKLMLKSISRFKAFRKPKFYGGER</sequence>
<evidence type="ECO:0000256" key="6">
    <source>
        <dbReference type="ARBA" id="ARBA00022989"/>
    </source>
</evidence>
<dbReference type="Gene3D" id="3.30.70.3400">
    <property type="match status" value="1"/>
</dbReference>
<dbReference type="Pfam" id="PF22599">
    <property type="entry name" value="SecDF_P1_head"/>
    <property type="match status" value="1"/>
</dbReference>
<comment type="caution">
    <text evidence="9">Lacks conserved residue(s) required for the propagation of feature annotation.</text>
</comment>
<feature type="domain" description="Protein export membrane protein SecD/SecF C-terminal" evidence="10">
    <location>
        <begin position="250"/>
        <end position="391"/>
    </location>
</feature>
<dbReference type="GO" id="GO:0043952">
    <property type="term" value="P:protein transport by the Sec complex"/>
    <property type="evidence" value="ECO:0007669"/>
    <property type="project" value="UniProtKB-UniRule"/>
</dbReference>
<dbReference type="NCBIfam" id="TIGR00916">
    <property type="entry name" value="2A0604s01"/>
    <property type="match status" value="1"/>
</dbReference>
<dbReference type="GO" id="GO:0065002">
    <property type="term" value="P:intracellular protein transmembrane transport"/>
    <property type="evidence" value="ECO:0007669"/>
    <property type="project" value="UniProtKB-UniRule"/>
</dbReference>
<dbReference type="Pfam" id="PF02355">
    <property type="entry name" value="SecD_SecF_C"/>
    <property type="match status" value="1"/>
</dbReference>
<dbReference type="AlphaFoldDB" id="A0A9D1FM86"/>
<feature type="transmembrane region" description="Helical" evidence="9">
    <location>
        <begin position="421"/>
        <end position="445"/>
    </location>
</feature>
<protein>
    <recommendedName>
        <fullName evidence="9">Protein translocase subunit SecD</fullName>
    </recommendedName>
</protein>
<keyword evidence="7 9" id="KW-0811">Translocation</keyword>
<evidence type="ECO:0000256" key="8">
    <source>
        <dbReference type="ARBA" id="ARBA00023136"/>
    </source>
</evidence>
<dbReference type="NCBIfam" id="TIGR01129">
    <property type="entry name" value="secD"/>
    <property type="match status" value="1"/>
</dbReference>
<dbReference type="SUPFAM" id="SSF82866">
    <property type="entry name" value="Multidrug efflux transporter AcrB transmembrane domain"/>
    <property type="match status" value="1"/>
</dbReference>
<reference evidence="12" key="2">
    <citation type="journal article" date="2021" name="PeerJ">
        <title>Extensive microbial diversity within the chicken gut microbiome revealed by metagenomics and culture.</title>
        <authorList>
            <person name="Gilroy R."/>
            <person name="Ravi A."/>
            <person name="Getino M."/>
            <person name="Pursley I."/>
            <person name="Horton D.L."/>
            <person name="Alikhan N.F."/>
            <person name="Baker D."/>
            <person name="Gharbi K."/>
            <person name="Hall N."/>
            <person name="Watson M."/>
            <person name="Adriaenssens E.M."/>
            <person name="Foster-Nyarko E."/>
            <person name="Jarju S."/>
            <person name="Secka A."/>
            <person name="Antonio M."/>
            <person name="Oren A."/>
            <person name="Chaudhuri R.R."/>
            <person name="La Ragione R."/>
            <person name="Hildebrand F."/>
            <person name="Pallen M.J."/>
        </authorList>
    </citation>
    <scope>NUCLEOTIDE SEQUENCE</scope>
    <source>
        <strain evidence="12">CHK199-13235</strain>
    </source>
</reference>
<evidence type="ECO:0000256" key="4">
    <source>
        <dbReference type="ARBA" id="ARBA00022692"/>
    </source>
</evidence>
<keyword evidence="4 9" id="KW-0812">Transmembrane</keyword>
<dbReference type="GO" id="GO:0006605">
    <property type="term" value="P:protein targeting"/>
    <property type="evidence" value="ECO:0007669"/>
    <property type="project" value="UniProtKB-UniRule"/>
</dbReference>
<dbReference type="PANTHER" id="PTHR30081:SF1">
    <property type="entry name" value="PROTEIN TRANSLOCASE SUBUNIT SECD"/>
    <property type="match status" value="1"/>
</dbReference>
<comment type="subunit">
    <text evidence="9">Forms a complex with SecF. Part of the essential Sec protein translocation apparatus which comprises SecA, SecYEG and auxiliary proteins SecDF. Other proteins may also be involved.</text>
</comment>
<evidence type="ECO:0000256" key="2">
    <source>
        <dbReference type="ARBA" id="ARBA00022448"/>
    </source>
</evidence>
<gene>
    <name evidence="9 12" type="primary">secD</name>
    <name evidence="12" type="ORF">IAB51_05790</name>
</gene>
<name>A0A9D1FM86_9FIRM</name>
<dbReference type="Gene3D" id="3.30.1360.200">
    <property type="match status" value="1"/>
</dbReference>
<evidence type="ECO:0000256" key="5">
    <source>
        <dbReference type="ARBA" id="ARBA00022927"/>
    </source>
</evidence>
<dbReference type="InterPro" id="IPR054384">
    <property type="entry name" value="SecDF_P1_head"/>
</dbReference>
<keyword evidence="8 9" id="KW-0472">Membrane</keyword>
<keyword evidence="3 9" id="KW-1003">Cell membrane</keyword>
<evidence type="ECO:0000256" key="3">
    <source>
        <dbReference type="ARBA" id="ARBA00022475"/>
    </source>
</evidence>
<evidence type="ECO:0000259" key="10">
    <source>
        <dbReference type="Pfam" id="PF02355"/>
    </source>
</evidence>
<organism evidence="12 13">
    <name type="scientific">Candidatus Merdivicinus excrementipullorum</name>
    <dbReference type="NCBI Taxonomy" id="2840867"/>
    <lineage>
        <taxon>Bacteria</taxon>
        <taxon>Bacillati</taxon>
        <taxon>Bacillota</taxon>
        <taxon>Clostridia</taxon>
        <taxon>Eubacteriales</taxon>
        <taxon>Oscillospiraceae</taxon>
        <taxon>Oscillospiraceae incertae sedis</taxon>
        <taxon>Candidatus Merdivicinus</taxon>
    </lineage>
</organism>
<evidence type="ECO:0000259" key="11">
    <source>
        <dbReference type="Pfam" id="PF22599"/>
    </source>
</evidence>
<comment type="caution">
    <text evidence="12">The sequence shown here is derived from an EMBL/GenBank/DDBJ whole genome shotgun (WGS) entry which is preliminary data.</text>
</comment>
<dbReference type="Gene3D" id="1.20.1640.10">
    <property type="entry name" value="Multidrug efflux transporter AcrB transmembrane domain"/>
    <property type="match status" value="1"/>
</dbReference>
<evidence type="ECO:0000313" key="12">
    <source>
        <dbReference type="EMBL" id="HIS76309.1"/>
    </source>
</evidence>
<comment type="similarity">
    <text evidence="9">Belongs to the SecD/SecF family. SecD subfamily.</text>
</comment>
<dbReference type="GO" id="GO:0015450">
    <property type="term" value="F:protein-transporting ATPase activity"/>
    <property type="evidence" value="ECO:0007669"/>
    <property type="project" value="InterPro"/>
</dbReference>
<dbReference type="HAMAP" id="MF_01463_B">
    <property type="entry name" value="SecD_B"/>
    <property type="match status" value="1"/>
</dbReference>
<feature type="transmembrane region" description="Helical" evidence="9">
    <location>
        <begin position="324"/>
        <end position="345"/>
    </location>
</feature>
<dbReference type="EMBL" id="DVJP01000039">
    <property type="protein sequence ID" value="HIS76309.1"/>
    <property type="molecule type" value="Genomic_DNA"/>
</dbReference>
<comment type="subcellular location">
    <subcellularLocation>
        <location evidence="1 9">Cell membrane</location>
        <topology evidence="1 9">Multi-pass membrane protein</topology>
    </subcellularLocation>
</comment>
<evidence type="ECO:0000256" key="7">
    <source>
        <dbReference type="ARBA" id="ARBA00023010"/>
    </source>
</evidence>
<accession>A0A9D1FM86</accession>
<dbReference type="InterPro" id="IPR055344">
    <property type="entry name" value="SecD_SecF_C_bact"/>
</dbReference>
<dbReference type="PANTHER" id="PTHR30081">
    <property type="entry name" value="PROTEIN-EXPORT MEMBRANE PROTEIN SEC"/>
    <property type="match status" value="1"/>
</dbReference>
<dbReference type="InterPro" id="IPR005791">
    <property type="entry name" value="SecD"/>
</dbReference>
<dbReference type="GO" id="GO:0005886">
    <property type="term" value="C:plasma membrane"/>
    <property type="evidence" value="ECO:0007669"/>
    <property type="project" value="UniProtKB-SubCell"/>
</dbReference>
<evidence type="ECO:0000256" key="1">
    <source>
        <dbReference type="ARBA" id="ARBA00004651"/>
    </source>
</evidence>
<keyword evidence="2 9" id="KW-0813">Transport</keyword>
<comment type="function">
    <text evidence="9">Part of the Sec protein translocase complex. Interacts with the SecYEG preprotein conducting channel. SecDF uses the proton motive force (PMF) to complete protein translocation after the ATP-dependent function of SecA.</text>
</comment>
<evidence type="ECO:0000313" key="13">
    <source>
        <dbReference type="Proteomes" id="UP000824002"/>
    </source>
</evidence>
<feature type="transmembrane region" description="Helical" evidence="9">
    <location>
        <begin position="270"/>
        <end position="288"/>
    </location>
</feature>
<evidence type="ECO:0000256" key="9">
    <source>
        <dbReference type="HAMAP-Rule" id="MF_01463"/>
    </source>
</evidence>
<keyword evidence="6 9" id="KW-1133">Transmembrane helix</keyword>
<reference evidence="12" key="1">
    <citation type="submission" date="2020-10" db="EMBL/GenBank/DDBJ databases">
        <authorList>
            <person name="Gilroy R."/>
        </authorList>
    </citation>
    <scope>NUCLEOTIDE SEQUENCE</scope>
    <source>
        <strain evidence="12">CHK199-13235</strain>
    </source>
</reference>
<keyword evidence="5 9" id="KW-0653">Protein transport</keyword>
<feature type="transmembrane region" description="Helical" evidence="9">
    <location>
        <begin position="380"/>
        <end position="401"/>
    </location>
</feature>
<dbReference type="Proteomes" id="UP000824002">
    <property type="component" value="Unassembled WGS sequence"/>
</dbReference>
<dbReference type="InterPro" id="IPR048634">
    <property type="entry name" value="SecD_SecF_C"/>
</dbReference>
<feature type="domain" description="SecDF P1 head subdomain" evidence="11">
    <location>
        <begin position="141"/>
        <end position="248"/>
    </location>
</feature>
<proteinExistence type="inferred from homology"/>
<feature type="transmembrane region" description="Helical" evidence="9">
    <location>
        <begin position="295"/>
        <end position="318"/>
    </location>
</feature>
<dbReference type="InterPro" id="IPR022813">
    <property type="entry name" value="SecD/SecF_arch_bac"/>
</dbReference>